<dbReference type="Pfam" id="PF25919">
    <property type="entry name" value="BSH_CusB"/>
    <property type="match status" value="1"/>
</dbReference>
<dbReference type="InterPro" id="IPR042230">
    <property type="entry name" value="CusF_sf"/>
</dbReference>
<protein>
    <submittedName>
        <fullName evidence="8">Efflux RND transporter periplasmic adaptor subunit</fullName>
    </submittedName>
</protein>
<evidence type="ECO:0000256" key="2">
    <source>
        <dbReference type="ARBA" id="ARBA00022448"/>
    </source>
</evidence>
<gene>
    <name evidence="8" type="ORF">F0M18_02715</name>
</gene>
<dbReference type="GO" id="GO:0046914">
    <property type="term" value="F:transition metal ion binding"/>
    <property type="evidence" value="ECO:0007669"/>
    <property type="project" value="TreeGrafter"/>
</dbReference>
<name>A0A5B0X7M6_9GAMM</name>
<dbReference type="InterPro" id="IPR058792">
    <property type="entry name" value="Beta-barrel_RND_2"/>
</dbReference>
<dbReference type="PANTHER" id="PTHR30097:SF15">
    <property type="entry name" value="CATION EFFLUX SYSTEM PROTEIN CUSB"/>
    <property type="match status" value="1"/>
</dbReference>
<accession>A0A5B0X7M6</accession>
<feature type="domain" description="Heavy metal binding" evidence="3">
    <location>
        <begin position="48"/>
        <end position="74"/>
    </location>
</feature>
<evidence type="ECO:0000256" key="1">
    <source>
        <dbReference type="ARBA" id="ARBA00009477"/>
    </source>
</evidence>
<dbReference type="InterPro" id="IPR058790">
    <property type="entry name" value="BSH_CusB"/>
</dbReference>
<dbReference type="Proteomes" id="UP000323708">
    <property type="component" value="Unassembled WGS sequence"/>
</dbReference>
<dbReference type="Pfam" id="PF25975">
    <property type="entry name" value="CzcB_C"/>
    <property type="match status" value="1"/>
</dbReference>
<dbReference type="InterPro" id="IPR058649">
    <property type="entry name" value="CzcB_C"/>
</dbReference>
<dbReference type="Gene3D" id="2.40.50.320">
    <property type="entry name" value="Copper binding periplasmic protein CusF"/>
    <property type="match status" value="1"/>
</dbReference>
<evidence type="ECO:0000259" key="3">
    <source>
        <dbReference type="Pfam" id="PF19335"/>
    </source>
</evidence>
<dbReference type="Pfam" id="PF25954">
    <property type="entry name" value="Beta-barrel_RND_2"/>
    <property type="match status" value="1"/>
</dbReference>
<proteinExistence type="inferred from homology"/>
<evidence type="ECO:0000313" key="8">
    <source>
        <dbReference type="EMBL" id="KAA1194361.1"/>
    </source>
</evidence>
<keyword evidence="9" id="KW-1185">Reference proteome</keyword>
<sequence>MNIFVKQFAVLAVGAAIGGGAVWLWPGHAPGDGGGQHDTDGSGGEPLYWVAPMDPSYRRDGPGKSPMGMDLVPVYANDAAGPVSPGIVSPGTVSIAPEVVNNLGVRSVKVREAPLAGEIRTVGYVRYDEDRLIHIHPRVEGWIERLFVKASGDPVSRDQPLYELYSPQLVAAQEELVLALRRSNTVLLKAAEDRLRALQVAPETIAALKRDGQVRQTVTFRAPQDGVIDNLNIREGFFVGPSTTLMSIGALDEVWVEAEVFERQVDQVAVGQPVTMTLDFLPGRRWRGRVDYLYPSLDEGTRTLRVRLRFPNPQRELRPNMFAQVVIETDPGTPTLLVPREAVIRLGDRDRVVRDLGGGRYRSVPVRLGRLGARHYEVLSGLDAGDRVVTSAQFLIDSESSRQAALQRMGDAPQKPPQSARVSGTVVEMAADRRLVTIDRGAIAKWRRPPARVTFIVDAAVDLARLPQGGEVEFTFVIEDGEFVLTRVHEAGEGEP</sequence>
<dbReference type="Gene3D" id="6.10.140.730">
    <property type="match status" value="1"/>
</dbReference>
<reference evidence="8 9" key="1">
    <citation type="submission" date="2019-09" db="EMBL/GenBank/DDBJ databases">
        <authorList>
            <person name="Chen X.-Y."/>
        </authorList>
    </citation>
    <scope>NUCLEOTIDE SEQUENCE [LARGE SCALE GENOMIC DNA]</scope>
    <source>
        <strain evidence="8 9">NY5</strain>
    </source>
</reference>
<feature type="domain" description="CzcB-like C-terminal circularly permuted SH3-like" evidence="7">
    <location>
        <begin position="337"/>
        <end position="396"/>
    </location>
</feature>
<dbReference type="Gene3D" id="2.40.50.100">
    <property type="match status" value="1"/>
</dbReference>
<dbReference type="RefSeq" id="WP_149609830.1">
    <property type="nucleotide sequence ID" value="NZ_VTUX01000001.1"/>
</dbReference>
<dbReference type="GO" id="GO:0060003">
    <property type="term" value="P:copper ion export"/>
    <property type="evidence" value="ECO:0007669"/>
    <property type="project" value="TreeGrafter"/>
</dbReference>
<dbReference type="Pfam" id="PF11604">
    <property type="entry name" value="CusF_Ec"/>
    <property type="match status" value="1"/>
</dbReference>
<dbReference type="GO" id="GO:0030288">
    <property type="term" value="C:outer membrane-bounded periplasmic space"/>
    <property type="evidence" value="ECO:0007669"/>
    <property type="project" value="TreeGrafter"/>
</dbReference>
<feature type="domain" description="CusB-like beta-barrel" evidence="6">
    <location>
        <begin position="253"/>
        <end position="329"/>
    </location>
</feature>
<evidence type="ECO:0000259" key="4">
    <source>
        <dbReference type="Pfam" id="PF25869"/>
    </source>
</evidence>
<dbReference type="FunFam" id="2.40.30.170:FF:000010">
    <property type="entry name" value="Efflux RND transporter periplasmic adaptor subunit"/>
    <property type="match status" value="1"/>
</dbReference>
<evidence type="ECO:0000259" key="6">
    <source>
        <dbReference type="Pfam" id="PF25954"/>
    </source>
</evidence>
<feature type="domain" description="CusB-like barrel-sandwich hybrid" evidence="5">
    <location>
        <begin position="134"/>
        <end position="248"/>
    </location>
</feature>
<dbReference type="Gene3D" id="2.40.420.20">
    <property type="match status" value="1"/>
</dbReference>
<evidence type="ECO:0000313" key="9">
    <source>
        <dbReference type="Proteomes" id="UP000323708"/>
    </source>
</evidence>
<dbReference type="GO" id="GO:0016020">
    <property type="term" value="C:membrane"/>
    <property type="evidence" value="ECO:0007669"/>
    <property type="project" value="InterPro"/>
</dbReference>
<comment type="similarity">
    <text evidence="1">Belongs to the membrane fusion protein (MFP) (TC 8.A.1) family.</text>
</comment>
<dbReference type="InterPro" id="IPR006143">
    <property type="entry name" value="RND_pump_MFP"/>
</dbReference>
<dbReference type="Pfam" id="PF19335">
    <property type="entry name" value="HMBD"/>
    <property type="match status" value="1"/>
</dbReference>
<dbReference type="InterPro" id="IPR051909">
    <property type="entry name" value="MFP_Cation_Efflux"/>
</dbReference>
<keyword evidence="2" id="KW-0813">Transport</keyword>
<dbReference type="InterPro" id="IPR021647">
    <property type="entry name" value="CusF_Ec"/>
</dbReference>
<feature type="domain" description="CusB-like three alpha-helical bundle" evidence="4">
    <location>
        <begin position="169"/>
        <end position="216"/>
    </location>
</feature>
<dbReference type="Pfam" id="PF25869">
    <property type="entry name" value="3HB_CusB"/>
    <property type="match status" value="1"/>
</dbReference>
<dbReference type="Gene3D" id="2.40.30.170">
    <property type="match status" value="1"/>
</dbReference>
<dbReference type="AlphaFoldDB" id="A0A5B0X7M6"/>
<dbReference type="EMBL" id="VTUX01000001">
    <property type="protein sequence ID" value="KAA1194361.1"/>
    <property type="molecule type" value="Genomic_DNA"/>
</dbReference>
<dbReference type="GO" id="GO:0022857">
    <property type="term" value="F:transmembrane transporter activity"/>
    <property type="evidence" value="ECO:0007669"/>
    <property type="project" value="InterPro"/>
</dbReference>
<dbReference type="GO" id="GO:0015679">
    <property type="term" value="P:plasma membrane copper ion transport"/>
    <property type="evidence" value="ECO:0007669"/>
    <property type="project" value="TreeGrafter"/>
</dbReference>
<comment type="caution">
    <text evidence="8">The sequence shown here is derived from an EMBL/GenBank/DDBJ whole genome shotgun (WGS) entry which is preliminary data.</text>
</comment>
<dbReference type="NCBIfam" id="TIGR01730">
    <property type="entry name" value="RND_mfp"/>
    <property type="match status" value="1"/>
</dbReference>
<dbReference type="SUPFAM" id="SSF111369">
    <property type="entry name" value="HlyD-like secretion proteins"/>
    <property type="match status" value="1"/>
</dbReference>
<dbReference type="PANTHER" id="PTHR30097">
    <property type="entry name" value="CATION EFFLUX SYSTEM PROTEIN CUSB"/>
    <property type="match status" value="1"/>
</dbReference>
<dbReference type="InterPro" id="IPR045800">
    <property type="entry name" value="HMBD"/>
</dbReference>
<evidence type="ECO:0000259" key="7">
    <source>
        <dbReference type="Pfam" id="PF25975"/>
    </source>
</evidence>
<dbReference type="InterPro" id="IPR058791">
    <property type="entry name" value="3HB_CusB"/>
</dbReference>
<evidence type="ECO:0000259" key="5">
    <source>
        <dbReference type="Pfam" id="PF25919"/>
    </source>
</evidence>
<organism evidence="8 9">
    <name type="scientific">Pseudohalioglobus sediminis</name>
    <dbReference type="NCBI Taxonomy" id="2606449"/>
    <lineage>
        <taxon>Bacteria</taxon>
        <taxon>Pseudomonadati</taxon>
        <taxon>Pseudomonadota</taxon>
        <taxon>Gammaproteobacteria</taxon>
        <taxon>Cellvibrionales</taxon>
        <taxon>Halieaceae</taxon>
        <taxon>Pseudohalioglobus</taxon>
    </lineage>
</organism>